<proteinExistence type="predicted"/>
<feature type="region of interest" description="Disordered" evidence="1">
    <location>
        <begin position="1"/>
        <end position="42"/>
    </location>
</feature>
<dbReference type="KEGG" id="atl:Athai_29090"/>
<feature type="transmembrane region" description="Helical" evidence="2">
    <location>
        <begin position="119"/>
        <end position="136"/>
    </location>
</feature>
<dbReference type="AlphaFoldDB" id="A0A7R7HX67"/>
<name>A0A7R7HX67_9ACTN</name>
<organism evidence="3 4">
    <name type="scientific">Actinocatenispora thailandica</name>
    <dbReference type="NCBI Taxonomy" id="227318"/>
    <lineage>
        <taxon>Bacteria</taxon>
        <taxon>Bacillati</taxon>
        <taxon>Actinomycetota</taxon>
        <taxon>Actinomycetes</taxon>
        <taxon>Micromonosporales</taxon>
        <taxon>Micromonosporaceae</taxon>
        <taxon>Actinocatenispora</taxon>
    </lineage>
</organism>
<evidence type="ECO:0000313" key="4">
    <source>
        <dbReference type="Proteomes" id="UP000611640"/>
    </source>
</evidence>
<feature type="compositionally biased region" description="Basic and acidic residues" evidence="1">
    <location>
        <begin position="1"/>
        <end position="34"/>
    </location>
</feature>
<protein>
    <submittedName>
        <fullName evidence="3">Uncharacterized protein</fullName>
    </submittedName>
</protein>
<evidence type="ECO:0000313" key="3">
    <source>
        <dbReference type="EMBL" id="BCJ35406.1"/>
    </source>
</evidence>
<accession>A0A7R7HX67</accession>
<dbReference type="RefSeq" id="WP_203961945.1">
    <property type="nucleotide sequence ID" value="NZ_AP023355.1"/>
</dbReference>
<feature type="transmembrane region" description="Helical" evidence="2">
    <location>
        <begin position="52"/>
        <end position="71"/>
    </location>
</feature>
<keyword evidence="4" id="KW-1185">Reference proteome</keyword>
<keyword evidence="2" id="KW-0812">Transmembrane</keyword>
<sequence length="185" mass="20263">MAVDPERRSEQRREAKEQARRTSERAQRQAERLRQASRAPDQQQEWVRQNNLIYGGLIAVGLVLVQPFLTASSLNRSATVCVLAFSVAIPLLAALVLVSRQEDFRRRTSDSRLVRLSRAVAQLLGFVGVVAGFWHIRWYAGVAVLASGVVAMMVHSAGHFRLEVAAAEESPPSPDGTDGTDGTDG</sequence>
<gene>
    <name evidence="3" type="ORF">Athai_29090</name>
</gene>
<evidence type="ECO:0000256" key="1">
    <source>
        <dbReference type="SAM" id="MobiDB-lite"/>
    </source>
</evidence>
<dbReference type="Proteomes" id="UP000611640">
    <property type="component" value="Chromosome"/>
</dbReference>
<feature type="transmembrane region" description="Helical" evidence="2">
    <location>
        <begin position="77"/>
        <end position="98"/>
    </location>
</feature>
<reference evidence="3 4" key="1">
    <citation type="submission" date="2020-08" db="EMBL/GenBank/DDBJ databases">
        <title>Whole genome shotgun sequence of Actinocatenispora thailandica NBRC 105041.</title>
        <authorList>
            <person name="Komaki H."/>
            <person name="Tamura T."/>
        </authorList>
    </citation>
    <scope>NUCLEOTIDE SEQUENCE [LARGE SCALE GENOMIC DNA]</scope>
    <source>
        <strain evidence="3 4">NBRC 105041</strain>
    </source>
</reference>
<dbReference type="EMBL" id="AP023355">
    <property type="protein sequence ID" value="BCJ35406.1"/>
    <property type="molecule type" value="Genomic_DNA"/>
</dbReference>
<evidence type="ECO:0000256" key="2">
    <source>
        <dbReference type="SAM" id="Phobius"/>
    </source>
</evidence>
<keyword evidence="2" id="KW-0472">Membrane</keyword>
<keyword evidence="2" id="KW-1133">Transmembrane helix</keyword>